<protein>
    <submittedName>
        <fullName evidence="3">Carboxymuconolactone decarboxylase family protein</fullName>
    </submittedName>
</protein>
<dbReference type="Gene3D" id="1.20.1290.10">
    <property type="entry name" value="AhpD-like"/>
    <property type="match status" value="1"/>
</dbReference>
<gene>
    <name evidence="3" type="ORF">OPS25_13685</name>
</gene>
<dbReference type="RefSeq" id="WP_265618339.1">
    <property type="nucleotide sequence ID" value="NZ_JAPFRD010000011.1"/>
</dbReference>
<keyword evidence="4" id="KW-1185">Reference proteome</keyword>
<organism evidence="3 4">
    <name type="scientific">Alteromonas aquimaris</name>
    <dbReference type="NCBI Taxonomy" id="2998417"/>
    <lineage>
        <taxon>Bacteria</taxon>
        <taxon>Pseudomonadati</taxon>
        <taxon>Pseudomonadota</taxon>
        <taxon>Gammaproteobacteria</taxon>
        <taxon>Alteromonadales</taxon>
        <taxon>Alteromonadaceae</taxon>
        <taxon>Alteromonas/Salinimonas group</taxon>
        <taxon>Alteromonas</taxon>
    </lineage>
</organism>
<comment type="caution">
    <text evidence="3">The sequence shown here is derived from an EMBL/GenBank/DDBJ whole genome shotgun (WGS) entry which is preliminary data.</text>
</comment>
<proteinExistence type="predicted"/>
<feature type="domain" description="Carboxymuconolactone decarboxylase-like" evidence="2">
    <location>
        <begin position="41"/>
        <end position="101"/>
    </location>
</feature>
<dbReference type="Proteomes" id="UP001142810">
    <property type="component" value="Unassembled WGS sequence"/>
</dbReference>
<accession>A0ABT3P9V1</accession>
<evidence type="ECO:0000313" key="3">
    <source>
        <dbReference type="EMBL" id="MCW8109555.1"/>
    </source>
</evidence>
<feature type="region of interest" description="Disordered" evidence="1">
    <location>
        <begin position="1"/>
        <end position="20"/>
    </location>
</feature>
<evidence type="ECO:0000313" key="4">
    <source>
        <dbReference type="Proteomes" id="UP001142810"/>
    </source>
</evidence>
<sequence length="184" mass="20915">MTTFTIHTKDSAPEDSKPLLKKSEDEMGMIPNLHGIMAESPATLEAYQTLHRLAQETAFSKAELTVVWLSVSVEHGCGYCVPAHTAIAKKMDVDDEIITALREEKKLPDEKLETLRQTTRSILLNRSNISDSERENFYKAGFTHQHLLEIVCVMCQKIMSNYINNLAKTPLDDPFKDFKWSKND</sequence>
<dbReference type="SUPFAM" id="SSF69118">
    <property type="entry name" value="AhpD-like"/>
    <property type="match status" value="1"/>
</dbReference>
<dbReference type="InterPro" id="IPR003779">
    <property type="entry name" value="CMD-like"/>
</dbReference>
<dbReference type="PANTHER" id="PTHR35446:SF3">
    <property type="entry name" value="CMD DOMAIN-CONTAINING PROTEIN"/>
    <property type="match status" value="1"/>
</dbReference>
<evidence type="ECO:0000256" key="1">
    <source>
        <dbReference type="SAM" id="MobiDB-lite"/>
    </source>
</evidence>
<feature type="compositionally biased region" description="Basic and acidic residues" evidence="1">
    <location>
        <begin position="7"/>
        <end position="20"/>
    </location>
</feature>
<dbReference type="EMBL" id="JAPFRD010000011">
    <property type="protein sequence ID" value="MCW8109555.1"/>
    <property type="molecule type" value="Genomic_DNA"/>
</dbReference>
<name>A0ABT3P9V1_9ALTE</name>
<evidence type="ECO:0000259" key="2">
    <source>
        <dbReference type="Pfam" id="PF02627"/>
    </source>
</evidence>
<dbReference type="PANTHER" id="PTHR35446">
    <property type="entry name" value="SI:CH211-175M2.5"/>
    <property type="match status" value="1"/>
</dbReference>
<reference evidence="3" key="1">
    <citation type="submission" date="2022-11" db="EMBL/GenBank/DDBJ databases">
        <title>Alteromonas sp. nov., isolated from sea water of the Qingdao.</title>
        <authorList>
            <person name="Wang Q."/>
        </authorList>
    </citation>
    <scope>NUCLEOTIDE SEQUENCE</scope>
    <source>
        <strain evidence="3">ASW11-7</strain>
    </source>
</reference>
<dbReference type="InterPro" id="IPR029032">
    <property type="entry name" value="AhpD-like"/>
</dbReference>
<dbReference type="Pfam" id="PF02627">
    <property type="entry name" value="CMD"/>
    <property type="match status" value="1"/>
</dbReference>